<evidence type="ECO:0000313" key="1">
    <source>
        <dbReference type="EMBL" id="GLT21348.1"/>
    </source>
</evidence>
<evidence type="ECO:0000313" key="2">
    <source>
        <dbReference type="Proteomes" id="UP001157167"/>
    </source>
</evidence>
<dbReference type="Proteomes" id="UP001157167">
    <property type="component" value="Unassembled WGS sequence"/>
</dbReference>
<dbReference type="InterPro" id="IPR010982">
    <property type="entry name" value="Lambda_DNA-bd_dom_sf"/>
</dbReference>
<dbReference type="RefSeq" id="WP_284186800.1">
    <property type="nucleotide sequence ID" value="NZ_BSPX01000007.1"/>
</dbReference>
<comment type="caution">
    <text evidence="1">The sequence shown here is derived from an EMBL/GenBank/DDBJ whole genome shotgun (WGS) entry which is preliminary data.</text>
</comment>
<dbReference type="EMBL" id="BSPX01000007">
    <property type="protein sequence ID" value="GLT21348.1"/>
    <property type="molecule type" value="Genomic_DNA"/>
</dbReference>
<reference evidence="2" key="1">
    <citation type="journal article" date="2019" name="Int. J. Syst. Evol. Microbiol.">
        <title>The Global Catalogue of Microorganisms (GCM) 10K type strain sequencing project: providing services to taxonomists for standard genome sequencing and annotation.</title>
        <authorList>
            <consortium name="The Broad Institute Genomics Platform"/>
            <consortium name="The Broad Institute Genome Sequencing Center for Infectious Disease"/>
            <person name="Wu L."/>
            <person name="Ma J."/>
        </authorList>
    </citation>
    <scope>NUCLEOTIDE SEQUENCE [LARGE SCALE GENOMIC DNA]</scope>
    <source>
        <strain evidence="2">NBRC 102407</strain>
    </source>
</reference>
<organism evidence="1 2">
    <name type="scientific">Zoogloea oryzae</name>
    <dbReference type="NCBI Taxonomy" id="310767"/>
    <lineage>
        <taxon>Bacteria</taxon>
        <taxon>Pseudomonadati</taxon>
        <taxon>Pseudomonadota</taxon>
        <taxon>Betaproteobacteria</taxon>
        <taxon>Rhodocyclales</taxon>
        <taxon>Zoogloeaceae</taxon>
        <taxon>Zoogloea</taxon>
    </lineage>
</organism>
<protein>
    <submittedName>
        <fullName evidence="1">Uncharacterized protein</fullName>
    </submittedName>
</protein>
<dbReference type="Gene3D" id="1.10.260.40">
    <property type="entry name" value="lambda repressor-like DNA-binding domains"/>
    <property type="match status" value="1"/>
</dbReference>
<gene>
    <name evidence="1" type="ORF">GCM10007933_08000</name>
</gene>
<accession>A0ABQ6F719</accession>
<sequence length="128" mass="14524">MKNSISTNKIMERLGSSVEINPATGNLRIAVQFNDIYWAIDALGGSEKAALTLNVSPEVVERWTEDYYIPNRYAKIISSLTGYSLESLTIPVVVYEDRDSGEYWPMTALIAIREREFLDEDDIIELMV</sequence>
<keyword evidence="2" id="KW-1185">Reference proteome</keyword>
<name>A0ABQ6F719_9RHOO</name>
<proteinExistence type="predicted"/>